<name>A0ABS4HQ64_9STAP</name>
<dbReference type="Gene3D" id="3.30.470.20">
    <property type="entry name" value="ATP-grasp fold, B domain"/>
    <property type="match status" value="1"/>
</dbReference>
<keyword evidence="12 13" id="KW-0961">Cell wall biogenesis/degradation</keyword>
<evidence type="ECO:0000313" key="16">
    <source>
        <dbReference type="EMBL" id="MBP1952864.1"/>
    </source>
</evidence>
<evidence type="ECO:0000256" key="10">
    <source>
        <dbReference type="ARBA" id="ARBA00022984"/>
    </source>
</evidence>
<proteinExistence type="inferred from homology"/>
<dbReference type="RefSeq" id="WP_186090885.1">
    <property type="nucleotide sequence ID" value="NZ_BMCN01000004.1"/>
</dbReference>
<keyword evidence="17" id="KW-1185">Reference proteome</keyword>
<keyword evidence="13" id="KW-0963">Cytoplasm</keyword>
<evidence type="ECO:0000256" key="2">
    <source>
        <dbReference type="ARBA" id="ARBA00001946"/>
    </source>
</evidence>
<dbReference type="Proteomes" id="UP001519348">
    <property type="component" value="Unassembled WGS sequence"/>
</dbReference>
<comment type="cofactor">
    <cofactor evidence="1">
        <name>Mn(2+)</name>
        <dbReference type="ChEBI" id="CHEBI:29035"/>
    </cofactor>
</comment>
<dbReference type="EMBL" id="JAGGKN010000006">
    <property type="protein sequence ID" value="MBP1952864.1"/>
    <property type="molecule type" value="Genomic_DNA"/>
</dbReference>
<keyword evidence="4 13" id="KW-0436">Ligase</keyword>
<dbReference type="NCBIfam" id="TIGR01205">
    <property type="entry name" value="D_ala_D_alaTIGR"/>
    <property type="match status" value="1"/>
</dbReference>
<dbReference type="GO" id="GO:0008716">
    <property type="term" value="F:D-alanine-D-alanine ligase activity"/>
    <property type="evidence" value="ECO:0007669"/>
    <property type="project" value="UniProtKB-EC"/>
</dbReference>
<evidence type="ECO:0000256" key="8">
    <source>
        <dbReference type="ARBA" id="ARBA00022842"/>
    </source>
</evidence>
<comment type="cofactor">
    <cofactor evidence="2">
        <name>Mg(2+)</name>
        <dbReference type="ChEBI" id="CHEBI:18420"/>
    </cofactor>
</comment>
<gene>
    <name evidence="13" type="primary">ddl</name>
    <name evidence="16" type="ORF">J2Z27_001945</name>
</gene>
<evidence type="ECO:0000256" key="7">
    <source>
        <dbReference type="ARBA" id="ARBA00022840"/>
    </source>
</evidence>
<dbReference type="PROSITE" id="PS00844">
    <property type="entry name" value="DALA_DALA_LIGASE_2"/>
    <property type="match status" value="1"/>
</dbReference>
<keyword evidence="6 14" id="KW-0547">Nucleotide-binding</keyword>
<evidence type="ECO:0000256" key="13">
    <source>
        <dbReference type="HAMAP-Rule" id="MF_00047"/>
    </source>
</evidence>
<evidence type="ECO:0000256" key="9">
    <source>
        <dbReference type="ARBA" id="ARBA00022960"/>
    </source>
</evidence>
<dbReference type="Gene3D" id="3.30.1490.20">
    <property type="entry name" value="ATP-grasp fold, A domain"/>
    <property type="match status" value="1"/>
</dbReference>
<sequence>MSKINVGIIYGGKSTEHEVSIRSAKSVFEALNKEKYTVTLINITKTGEWLLAKDSQEIVSLNESNSEKLSVVPSIGLTAGGEVIELDAVLPILHGTAGEDGSIQGLLELADIPYAGCSIRSSAVCMDKDMTKRLLQLSGIDVAPSLVVNYYDKDALKYEAAKEKLGIPMFVKPVNQGSSVGVSKVADEDSFYEAVDSAFSFDTKVMIESGIEGREIEVSVIGNEELFVSVPGEIVSQTDFYSYSSKYLDENGALLNIPAQLEDETFEKIRQIARETFKVLDCEGMARVDVFLTADEKVIVNEVNTLPGFTSISMYPKLLEASGMPYTEVLDKLIELSLERYERSERLKTDIS</sequence>
<evidence type="ECO:0000256" key="12">
    <source>
        <dbReference type="ARBA" id="ARBA00023316"/>
    </source>
</evidence>
<organism evidence="16 17">
    <name type="scientific">Jeotgalicoccus aerolatus</name>
    <dbReference type="NCBI Taxonomy" id="709510"/>
    <lineage>
        <taxon>Bacteria</taxon>
        <taxon>Bacillati</taxon>
        <taxon>Bacillota</taxon>
        <taxon>Bacilli</taxon>
        <taxon>Bacillales</taxon>
        <taxon>Staphylococcaceae</taxon>
        <taxon>Jeotgalicoccus</taxon>
    </lineage>
</organism>
<keyword evidence="8" id="KW-0460">Magnesium</keyword>
<feature type="domain" description="ATP-grasp" evidence="15">
    <location>
        <begin position="132"/>
        <end position="335"/>
    </location>
</feature>
<evidence type="ECO:0000256" key="3">
    <source>
        <dbReference type="ARBA" id="ARBA00010871"/>
    </source>
</evidence>
<dbReference type="EC" id="6.3.2.4" evidence="13"/>
<dbReference type="PIRSF" id="PIRSF039102">
    <property type="entry name" value="Ddl/VanB"/>
    <property type="match status" value="1"/>
</dbReference>
<dbReference type="InterPro" id="IPR000291">
    <property type="entry name" value="D-Ala_lig_Van_CS"/>
</dbReference>
<dbReference type="PANTHER" id="PTHR23132">
    <property type="entry name" value="D-ALANINE--D-ALANINE LIGASE"/>
    <property type="match status" value="1"/>
</dbReference>
<comment type="subcellular location">
    <subcellularLocation>
        <location evidence="13">Cytoplasm</location>
    </subcellularLocation>
</comment>
<dbReference type="SUPFAM" id="SSF56059">
    <property type="entry name" value="Glutathione synthetase ATP-binding domain-like"/>
    <property type="match status" value="1"/>
</dbReference>
<dbReference type="NCBIfam" id="NF002528">
    <property type="entry name" value="PRK01966.1-4"/>
    <property type="match status" value="1"/>
</dbReference>
<dbReference type="InterPro" id="IPR011761">
    <property type="entry name" value="ATP-grasp"/>
</dbReference>
<evidence type="ECO:0000256" key="4">
    <source>
        <dbReference type="ARBA" id="ARBA00022598"/>
    </source>
</evidence>
<dbReference type="HAMAP" id="MF_00047">
    <property type="entry name" value="Dala_Dala_lig"/>
    <property type="match status" value="1"/>
</dbReference>
<protein>
    <recommendedName>
        <fullName evidence="13">D-alanine--D-alanine ligase</fullName>
        <ecNumber evidence="13">6.3.2.4</ecNumber>
    </recommendedName>
    <alternativeName>
        <fullName evidence="13">D-Ala-D-Ala ligase</fullName>
    </alternativeName>
    <alternativeName>
        <fullName evidence="13">D-alanylalanine synthetase</fullName>
    </alternativeName>
</protein>
<keyword evidence="10 13" id="KW-0573">Peptidoglycan synthesis</keyword>
<dbReference type="InterPro" id="IPR016185">
    <property type="entry name" value="PreATP-grasp_dom_sf"/>
</dbReference>
<dbReference type="Pfam" id="PF01820">
    <property type="entry name" value="Dala_Dala_lig_N"/>
    <property type="match status" value="1"/>
</dbReference>
<comment type="caution">
    <text evidence="16">The sequence shown here is derived from an EMBL/GenBank/DDBJ whole genome shotgun (WGS) entry which is preliminary data.</text>
</comment>
<dbReference type="InterPro" id="IPR011095">
    <property type="entry name" value="Dala_Dala_lig_C"/>
</dbReference>
<dbReference type="Pfam" id="PF07478">
    <property type="entry name" value="Dala_Dala_lig_C"/>
    <property type="match status" value="1"/>
</dbReference>
<evidence type="ECO:0000256" key="14">
    <source>
        <dbReference type="PROSITE-ProRule" id="PRU00409"/>
    </source>
</evidence>
<evidence type="ECO:0000313" key="17">
    <source>
        <dbReference type="Proteomes" id="UP001519348"/>
    </source>
</evidence>
<keyword evidence="9 13" id="KW-0133">Cell shape</keyword>
<keyword evidence="7 14" id="KW-0067">ATP-binding</keyword>
<dbReference type="InterPro" id="IPR013815">
    <property type="entry name" value="ATP_grasp_subdomain_1"/>
</dbReference>
<dbReference type="PROSITE" id="PS00843">
    <property type="entry name" value="DALA_DALA_LIGASE_1"/>
    <property type="match status" value="1"/>
</dbReference>
<comment type="function">
    <text evidence="13">Cell wall formation.</text>
</comment>
<dbReference type="InterPro" id="IPR005905">
    <property type="entry name" value="D_ala_D_ala"/>
</dbReference>
<evidence type="ECO:0000256" key="11">
    <source>
        <dbReference type="ARBA" id="ARBA00023211"/>
    </source>
</evidence>
<comment type="pathway">
    <text evidence="13">Cell wall biogenesis; peptidoglycan biosynthesis.</text>
</comment>
<dbReference type="InterPro" id="IPR011127">
    <property type="entry name" value="Dala_Dala_lig_N"/>
</dbReference>
<evidence type="ECO:0000256" key="5">
    <source>
        <dbReference type="ARBA" id="ARBA00022723"/>
    </source>
</evidence>
<comment type="catalytic activity">
    <reaction evidence="13">
        <text>2 D-alanine + ATP = D-alanyl-D-alanine + ADP + phosphate + H(+)</text>
        <dbReference type="Rhea" id="RHEA:11224"/>
        <dbReference type="ChEBI" id="CHEBI:15378"/>
        <dbReference type="ChEBI" id="CHEBI:30616"/>
        <dbReference type="ChEBI" id="CHEBI:43474"/>
        <dbReference type="ChEBI" id="CHEBI:57416"/>
        <dbReference type="ChEBI" id="CHEBI:57822"/>
        <dbReference type="ChEBI" id="CHEBI:456216"/>
        <dbReference type="EC" id="6.3.2.4"/>
    </reaction>
</comment>
<dbReference type="PANTHER" id="PTHR23132:SF25">
    <property type="entry name" value="D-ALANINE--D-ALANINE LIGASE A"/>
    <property type="match status" value="1"/>
</dbReference>
<dbReference type="NCBIfam" id="NF002378">
    <property type="entry name" value="PRK01372.1"/>
    <property type="match status" value="1"/>
</dbReference>
<evidence type="ECO:0000259" key="15">
    <source>
        <dbReference type="PROSITE" id="PS50975"/>
    </source>
</evidence>
<keyword evidence="5" id="KW-0479">Metal-binding</keyword>
<keyword evidence="11" id="KW-0464">Manganese</keyword>
<dbReference type="SUPFAM" id="SSF52440">
    <property type="entry name" value="PreATP-grasp domain"/>
    <property type="match status" value="1"/>
</dbReference>
<dbReference type="PROSITE" id="PS50975">
    <property type="entry name" value="ATP_GRASP"/>
    <property type="match status" value="1"/>
</dbReference>
<reference evidence="16 17" key="1">
    <citation type="submission" date="2021-03" db="EMBL/GenBank/DDBJ databases">
        <title>Genomic Encyclopedia of Type Strains, Phase IV (KMG-IV): sequencing the most valuable type-strain genomes for metagenomic binning, comparative biology and taxonomic classification.</title>
        <authorList>
            <person name="Goeker M."/>
        </authorList>
    </citation>
    <scope>NUCLEOTIDE SEQUENCE [LARGE SCALE GENOMIC DNA]</scope>
    <source>
        <strain evidence="16 17">DSM 22420</strain>
    </source>
</reference>
<evidence type="ECO:0000256" key="1">
    <source>
        <dbReference type="ARBA" id="ARBA00001936"/>
    </source>
</evidence>
<accession>A0ABS4HQ64</accession>
<comment type="similarity">
    <text evidence="3 13">Belongs to the D-alanine--D-alanine ligase family.</text>
</comment>
<evidence type="ECO:0000256" key="6">
    <source>
        <dbReference type="ARBA" id="ARBA00022741"/>
    </source>
</evidence>
<dbReference type="Gene3D" id="3.40.50.20">
    <property type="match status" value="1"/>
</dbReference>